<keyword evidence="4" id="KW-1185">Reference proteome</keyword>
<feature type="region of interest" description="Disordered" evidence="1">
    <location>
        <begin position="154"/>
        <end position="176"/>
    </location>
</feature>
<feature type="compositionally biased region" description="Basic and acidic residues" evidence="1">
    <location>
        <begin position="154"/>
        <end position="164"/>
    </location>
</feature>
<proteinExistence type="predicted"/>
<evidence type="ECO:0000256" key="1">
    <source>
        <dbReference type="SAM" id="MobiDB-lite"/>
    </source>
</evidence>
<protein>
    <submittedName>
        <fullName evidence="3">Uncharacterized protein</fullName>
    </submittedName>
</protein>
<reference evidence="3" key="2">
    <citation type="submission" date="2022-12" db="EMBL/GenBank/DDBJ databases">
        <authorList>
            <person name="Webb A."/>
        </authorList>
    </citation>
    <scope>NUCLEOTIDE SEQUENCE</scope>
    <source>
        <strain evidence="3">Pf2</strain>
    </source>
</reference>
<dbReference type="AlphaFoldDB" id="A0AAV0U5K8"/>
<comment type="caution">
    <text evidence="3">The sequence shown here is derived from an EMBL/GenBank/DDBJ whole genome shotgun (WGS) entry which is preliminary data.</text>
</comment>
<organism evidence="3 5">
    <name type="scientific">Peronospora farinosa</name>
    <dbReference type="NCBI Taxonomy" id="134698"/>
    <lineage>
        <taxon>Eukaryota</taxon>
        <taxon>Sar</taxon>
        <taxon>Stramenopiles</taxon>
        <taxon>Oomycota</taxon>
        <taxon>Peronosporomycetes</taxon>
        <taxon>Peronosporales</taxon>
        <taxon>Peronosporaceae</taxon>
        <taxon>Peronospora</taxon>
    </lineage>
</organism>
<evidence type="ECO:0000313" key="4">
    <source>
        <dbReference type="Proteomes" id="UP001157938"/>
    </source>
</evidence>
<sequence>MYRYLFVEATAVPTKGRAPAATPSVTSAAAVRAAKQRAQAVDELDHLIRGDCTASKSYQATDNVAVPDTSAKSSKDTAIAVAQSQVADAQRTVELLTPTAAKKTINADDKKACYFEAHAHALELAIDREDTGLTLNAALDDANGDLPNLEYKYRSAGKEADRAETAQQRPQMNYKN</sequence>
<name>A0AAV0U5K8_9STRA</name>
<reference evidence="2 4" key="1">
    <citation type="submission" date="2021-11" db="EMBL/GenBank/DDBJ databases">
        <authorList>
            <person name="Islam A."/>
            <person name="Islam S."/>
            <person name="Flora M.S."/>
            <person name="Rahman M."/>
            <person name="Ziaur R.M."/>
            <person name="Epstein J.H."/>
            <person name="Hassan M."/>
            <person name="Klassen M."/>
            <person name="Woodard K."/>
            <person name="Webb A."/>
            <person name="Webby R.J."/>
            <person name="El Zowalaty M.E."/>
        </authorList>
    </citation>
    <scope>NUCLEOTIDE SEQUENCE [LARGE SCALE GENOMIC DNA]</scope>
    <source>
        <strain evidence="2">Pf1</strain>
    </source>
</reference>
<dbReference type="Proteomes" id="UP001159659">
    <property type="component" value="Unassembled WGS sequence"/>
</dbReference>
<evidence type="ECO:0000313" key="5">
    <source>
        <dbReference type="Proteomes" id="UP001159659"/>
    </source>
</evidence>
<gene>
    <name evidence="2" type="ORF">PFR001_LOCUS5275</name>
    <name evidence="3" type="ORF">PFR002_LOCUS6769</name>
</gene>
<evidence type="ECO:0000313" key="2">
    <source>
        <dbReference type="EMBL" id="CAH0489899.1"/>
    </source>
</evidence>
<accession>A0AAV0U5K8</accession>
<dbReference type="Proteomes" id="UP001157938">
    <property type="component" value="Unassembled WGS sequence"/>
</dbReference>
<dbReference type="EMBL" id="CANTFK010000877">
    <property type="protein sequence ID" value="CAI5732059.1"/>
    <property type="molecule type" value="Genomic_DNA"/>
</dbReference>
<evidence type="ECO:0000313" key="3">
    <source>
        <dbReference type="EMBL" id="CAI5732059.1"/>
    </source>
</evidence>
<dbReference type="EMBL" id="CAKLBC010001192">
    <property type="protein sequence ID" value="CAH0489899.1"/>
    <property type="molecule type" value="Genomic_DNA"/>
</dbReference>
<feature type="compositionally biased region" description="Polar residues" evidence="1">
    <location>
        <begin position="165"/>
        <end position="176"/>
    </location>
</feature>